<dbReference type="AlphaFoldDB" id="A0A368YAD7"/>
<feature type="binding site" evidence="1">
    <location>
        <position position="311"/>
    </location>
    <ligand>
        <name>Zn(2+)</name>
        <dbReference type="ChEBI" id="CHEBI:29105"/>
        <label>1</label>
    </ligand>
</feature>
<feature type="binding site" evidence="1">
    <location>
        <position position="246"/>
    </location>
    <ligand>
        <name>Zn(2+)</name>
        <dbReference type="ChEBI" id="CHEBI:29105"/>
        <label>2</label>
    </ligand>
</feature>
<evidence type="ECO:0000259" key="5">
    <source>
        <dbReference type="Pfam" id="PF01979"/>
    </source>
</evidence>
<feature type="modified residue" description="N6-carboxylysine" evidence="2">
    <location>
        <position position="186"/>
    </location>
</feature>
<dbReference type="Proteomes" id="UP000252884">
    <property type="component" value="Unassembled WGS sequence"/>
</dbReference>
<keyword evidence="1" id="KW-0862">Zinc</keyword>
<feature type="chain" id="PRO_5017034729" evidence="4">
    <location>
        <begin position="22"/>
        <end position="420"/>
    </location>
</feature>
<keyword evidence="1" id="KW-0479">Metal-binding</keyword>
<name>A0A368YAD7_9BURK</name>
<evidence type="ECO:0000313" key="7">
    <source>
        <dbReference type="Proteomes" id="UP000252884"/>
    </source>
</evidence>
<evidence type="ECO:0000256" key="3">
    <source>
        <dbReference type="PIRSR" id="PIRSR039004-3"/>
    </source>
</evidence>
<keyword evidence="4" id="KW-0732">Signal</keyword>
<dbReference type="PANTHER" id="PTHR42717:SF1">
    <property type="entry name" value="IMIDAZOLONEPROPIONASE AND RELATED AMIDOHYDROLASES"/>
    <property type="match status" value="1"/>
</dbReference>
<feature type="binding site" description="via carbamate group" evidence="1">
    <location>
        <position position="186"/>
    </location>
    <ligand>
        <name>Zn(2+)</name>
        <dbReference type="ChEBI" id="CHEBI:29105"/>
        <label>2</label>
    </ligand>
</feature>
<feature type="binding site" evidence="1">
    <location>
        <position position="89"/>
    </location>
    <ligand>
        <name>Zn(2+)</name>
        <dbReference type="ChEBI" id="CHEBI:29105"/>
        <label>1</label>
    </ligand>
</feature>
<reference evidence="6 7" key="1">
    <citation type="submission" date="2018-07" db="EMBL/GenBank/DDBJ databases">
        <title>Genomic Encyclopedia of Type Strains, Phase IV (KMG-IV): sequencing the most valuable type-strain genomes for metagenomic binning, comparative biology and taxonomic classification.</title>
        <authorList>
            <person name="Goeker M."/>
        </authorList>
    </citation>
    <scope>NUCLEOTIDE SEQUENCE [LARGE SCALE GENOMIC DNA]</scope>
    <source>
        <strain evidence="6 7">DSM 21634</strain>
    </source>
</reference>
<sequence>MLTRRHLLACPAIALPGLSLAAMGPNDKFDLLIRNANVLDPSQNLSGRRDVGIRHGLVAAVEASIPPERAQRVLDAGGKLVTPGLIDLHAHSYPYGSAIGIPADELVALQATTTVVSAGDAGANNFAAFRRFIAPGSRTRQFAFVHIGIVGLAGFPVPELFNIDYARPDAAARVVAENADMVLGVKVRMSENVVARHGLEPLKRAIAACEMAGVPARVMAHIGGVSEKALMSQILDALRPGDVLTHCYSGARNNAGEGTNIVQDGKLLPAALEAKRRGVLFDIGHGGGSFDYTIAEAAMAQGALPDTISSDIHAFSGNTPGMPYMPWVMSKLIGLGLSLPEVVAMSTAAPARVIGRIPKHGTLQVGAPADLSFLDVVEGPVEFVDTMGNKRSGKMHLKPAGTVVAGVAFGRPYQSPFSVR</sequence>
<evidence type="ECO:0000313" key="6">
    <source>
        <dbReference type="EMBL" id="RCW76398.1"/>
    </source>
</evidence>
<feature type="binding site" evidence="1">
    <location>
        <position position="91"/>
    </location>
    <ligand>
        <name>Zn(2+)</name>
        <dbReference type="ChEBI" id="CHEBI:29105"/>
        <label>1</label>
    </ligand>
</feature>
<evidence type="ECO:0000256" key="2">
    <source>
        <dbReference type="PIRSR" id="PIRSR039004-2"/>
    </source>
</evidence>
<protein>
    <submittedName>
        <fullName evidence="6">Dihydroorotase</fullName>
    </submittedName>
</protein>
<dbReference type="SUPFAM" id="SSF51556">
    <property type="entry name" value="Metallo-dependent hydrolases"/>
    <property type="match status" value="1"/>
</dbReference>
<proteinExistence type="predicted"/>
<gene>
    <name evidence="6" type="ORF">DES41_1011004</name>
</gene>
<dbReference type="InterPro" id="IPR006680">
    <property type="entry name" value="Amidohydro-rel"/>
</dbReference>
<organism evidence="6 7">
    <name type="scientific">Pseudorhodoferax soli</name>
    <dbReference type="NCBI Taxonomy" id="545864"/>
    <lineage>
        <taxon>Bacteria</taxon>
        <taxon>Pseudomonadati</taxon>
        <taxon>Pseudomonadota</taxon>
        <taxon>Betaproteobacteria</taxon>
        <taxon>Burkholderiales</taxon>
        <taxon>Comamonadaceae</taxon>
    </lineage>
</organism>
<dbReference type="InterPro" id="IPR032466">
    <property type="entry name" value="Metal_Hydrolase"/>
</dbReference>
<dbReference type="RefSeq" id="WP_114466450.1">
    <property type="nucleotide sequence ID" value="NZ_QPJK01000001.1"/>
</dbReference>
<accession>A0A368YAD7</accession>
<feature type="signal peptide" evidence="4">
    <location>
        <begin position="1"/>
        <end position="21"/>
    </location>
</feature>
<evidence type="ECO:0000256" key="1">
    <source>
        <dbReference type="PIRSR" id="PIRSR039004-1"/>
    </source>
</evidence>
<feature type="binding site" description="via carbamate group" evidence="1">
    <location>
        <position position="186"/>
    </location>
    <ligand>
        <name>Zn(2+)</name>
        <dbReference type="ChEBI" id="CHEBI:29105"/>
        <label>1</label>
    </ligand>
</feature>
<dbReference type="InterPro" id="IPR020043">
    <property type="entry name" value="Deacetylase_Atu3266-like"/>
</dbReference>
<dbReference type="Gene3D" id="2.30.40.10">
    <property type="entry name" value="Urease, subunit C, domain 1"/>
    <property type="match status" value="1"/>
</dbReference>
<comment type="caution">
    <text evidence="6">The sequence shown here is derived from an EMBL/GenBank/DDBJ whole genome shotgun (WGS) entry which is preliminary data.</text>
</comment>
<feature type="site" description="Transition state stabilizer" evidence="3">
    <location>
        <position position="188"/>
    </location>
</feature>
<dbReference type="OrthoDB" id="9782972at2"/>
<dbReference type="Gene3D" id="3.20.20.140">
    <property type="entry name" value="Metal-dependent hydrolases"/>
    <property type="match status" value="1"/>
</dbReference>
<feature type="domain" description="Amidohydrolase-related" evidence="5">
    <location>
        <begin position="80"/>
        <end position="379"/>
    </location>
</feature>
<dbReference type="EMBL" id="QPJK01000001">
    <property type="protein sequence ID" value="RCW76398.1"/>
    <property type="molecule type" value="Genomic_DNA"/>
</dbReference>
<dbReference type="PIRSF" id="PIRSF039004">
    <property type="entry name" value="ADE_EF_0837"/>
    <property type="match status" value="1"/>
</dbReference>
<dbReference type="SUPFAM" id="SSF51338">
    <property type="entry name" value="Composite domain of metallo-dependent hydrolases"/>
    <property type="match status" value="1"/>
</dbReference>
<dbReference type="GO" id="GO:0016810">
    <property type="term" value="F:hydrolase activity, acting on carbon-nitrogen (but not peptide) bonds"/>
    <property type="evidence" value="ECO:0007669"/>
    <property type="project" value="InterPro"/>
</dbReference>
<feature type="binding site" evidence="1">
    <location>
        <position position="221"/>
    </location>
    <ligand>
        <name>Zn(2+)</name>
        <dbReference type="ChEBI" id="CHEBI:29105"/>
        <label>2</label>
    </ligand>
</feature>
<evidence type="ECO:0000256" key="4">
    <source>
        <dbReference type="SAM" id="SignalP"/>
    </source>
</evidence>
<dbReference type="Pfam" id="PF01979">
    <property type="entry name" value="Amidohydro_1"/>
    <property type="match status" value="1"/>
</dbReference>
<dbReference type="PANTHER" id="PTHR42717">
    <property type="entry name" value="DIHYDROOROTASE-RELATED"/>
    <property type="match status" value="1"/>
</dbReference>
<dbReference type="GO" id="GO:0046872">
    <property type="term" value="F:metal ion binding"/>
    <property type="evidence" value="ECO:0007669"/>
    <property type="project" value="UniProtKB-KW"/>
</dbReference>
<dbReference type="InterPro" id="IPR011059">
    <property type="entry name" value="Metal-dep_hydrolase_composite"/>
</dbReference>
<dbReference type="GO" id="GO:0019213">
    <property type="term" value="F:deacetylase activity"/>
    <property type="evidence" value="ECO:0007669"/>
    <property type="project" value="InterPro"/>
</dbReference>
<keyword evidence="7" id="KW-1185">Reference proteome</keyword>